<keyword evidence="6" id="KW-0539">Nucleus</keyword>
<dbReference type="Pfam" id="PF14615">
    <property type="entry name" value="Rsa3"/>
    <property type="match status" value="1"/>
</dbReference>
<name>F8ND67_SERL9</name>
<feature type="compositionally biased region" description="Low complexity" evidence="8">
    <location>
        <begin position="103"/>
        <end position="112"/>
    </location>
</feature>
<dbReference type="EMBL" id="GL945428">
    <property type="protein sequence ID" value="EGO30151.1"/>
    <property type="molecule type" value="Genomic_DNA"/>
</dbReference>
<comment type="function">
    <text evidence="1">Required for efficient biogenesis of the 60S ribosomal subunit.</text>
</comment>
<evidence type="ECO:0000256" key="8">
    <source>
        <dbReference type="SAM" id="MobiDB-lite"/>
    </source>
</evidence>
<evidence type="ECO:0000313" key="10">
    <source>
        <dbReference type="EMBL" id="EGO30151.1"/>
    </source>
</evidence>
<dbReference type="InterPro" id="IPR028217">
    <property type="entry name" value="Rsa3_C"/>
</dbReference>
<dbReference type="PANTHER" id="PTHR28127:SF1">
    <property type="entry name" value="RIBOSOME ASSEMBLY PROTEIN 3"/>
    <property type="match status" value="1"/>
</dbReference>
<evidence type="ECO:0000256" key="1">
    <source>
        <dbReference type="ARBA" id="ARBA00003035"/>
    </source>
</evidence>
<dbReference type="HOGENOM" id="CLU_116417_1_0_1"/>
<dbReference type="OrthoDB" id="69550at2759"/>
<evidence type="ECO:0000256" key="7">
    <source>
        <dbReference type="ARBA" id="ARBA00023274"/>
    </source>
</evidence>
<dbReference type="KEGG" id="sla:SERLADRAFT_454451"/>
<feature type="compositionally biased region" description="Low complexity" evidence="8">
    <location>
        <begin position="21"/>
        <end position="33"/>
    </location>
</feature>
<dbReference type="Proteomes" id="UP000008064">
    <property type="component" value="Unassembled WGS sequence"/>
</dbReference>
<dbReference type="GO" id="GO:0000027">
    <property type="term" value="P:ribosomal large subunit assembly"/>
    <property type="evidence" value="ECO:0007669"/>
    <property type="project" value="TreeGrafter"/>
</dbReference>
<accession>F8ND67</accession>
<proteinExistence type="inferred from homology"/>
<dbReference type="GeneID" id="18817025"/>
<protein>
    <recommendedName>
        <fullName evidence="4">Ribosome assembly protein 3</fullName>
    </recommendedName>
</protein>
<feature type="compositionally biased region" description="Basic residues" evidence="8">
    <location>
        <begin position="8"/>
        <end position="20"/>
    </location>
</feature>
<dbReference type="PANTHER" id="PTHR28127">
    <property type="entry name" value="RIBOSOME ASSEMBLY PROTEIN 3"/>
    <property type="match status" value="1"/>
</dbReference>
<dbReference type="GO" id="GO:0030687">
    <property type="term" value="C:preribosome, large subunit precursor"/>
    <property type="evidence" value="ECO:0007669"/>
    <property type="project" value="TreeGrafter"/>
</dbReference>
<comment type="subcellular location">
    <subcellularLocation>
        <location evidence="2">Nucleus</location>
        <location evidence="2">Nucleolus</location>
    </subcellularLocation>
</comment>
<organism>
    <name type="scientific">Serpula lacrymans var. lacrymans (strain S7.9)</name>
    <name type="common">Dry rot fungus</name>
    <dbReference type="NCBI Taxonomy" id="578457"/>
    <lineage>
        <taxon>Eukaryota</taxon>
        <taxon>Fungi</taxon>
        <taxon>Dikarya</taxon>
        <taxon>Basidiomycota</taxon>
        <taxon>Agaricomycotina</taxon>
        <taxon>Agaricomycetes</taxon>
        <taxon>Agaricomycetidae</taxon>
        <taxon>Boletales</taxon>
        <taxon>Coniophorineae</taxon>
        <taxon>Serpulaceae</taxon>
        <taxon>Serpula</taxon>
    </lineage>
</organism>
<dbReference type="InterPro" id="IPR051898">
    <property type="entry name" value="Ribosome_Assembly_3"/>
</dbReference>
<dbReference type="AlphaFoldDB" id="F8ND67"/>
<evidence type="ECO:0000256" key="5">
    <source>
        <dbReference type="ARBA" id="ARBA00022517"/>
    </source>
</evidence>
<evidence type="ECO:0000256" key="4">
    <source>
        <dbReference type="ARBA" id="ARBA00015339"/>
    </source>
</evidence>
<sequence length="195" mass="21090">MAPSAPKPTRKRNRKRKRRASISSSSSSSSGDASSDEETPKIAPAKKVPPPPEPSESASSSSDSDSDSDVEDTPDVQMAAVAPAETSKKAPPRRQSPSPPPSVVDLPSFLPSKPLGDDREKEVLLKERFRKFWMESLADGFRDDLEEIRKKEPNLGMSRLSLLIDSLASGADVFSSRSGNGDVNEMEVVLENLPT</sequence>
<feature type="compositionally biased region" description="Acidic residues" evidence="8">
    <location>
        <begin position="64"/>
        <end position="74"/>
    </location>
</feature>
<evidence type="ECO:0000256" key="2">
    <source>
        <dbReference type="ARBA" id="ARBA00004604"/>
    </source>
</evidence>
<feature type="domain" description="Ribosome-assembly protein 3 C-terminal" evidence="9">
    <location>
        <begin position="129"/>
        <end position="175"/>
    </location>
</feature>
<evidence type="ECO:0000256" key="6">
    <source>
        <dbReference type="ARBA" id="ARBA00023242"/>
    </source>
</evidence>
<comment type="similarity">
    <text evidence="3">Belongs to the RSA3 family.</text>
</comment>
<evidence type="ECO:0000256" key="3">
    <source>
        <dbReference type="ARBA" id="ARBA00006256"/>
    </source>
</evidence>
<gene>
    <name evidence="10" type="ORF">SERLADRAFT_454451</name>
</gene>
<keyword evidence="5" id="KW-0690">Ribosome biogenesis</keyword>
<reference evidence="10" key="1">
    <citation type="submission" date="2011-04" db="EMBL/GenBank/DDBJ databases">
        <title>Evolution of plant cell wall degrading machinery underlies the functional diversity of forest fungi.</title>
        <authorList>
            <consortium name="US DOE Joint Genome Institute (JGI-PGF)"/>
            <person name="Eastwood D.C."/>
            <person name="Floudas D."/>
            <person name="Binder M."/>
            <person name="Majcherczyk A."/>
            <person name="Schneider P."/>
            <person name="Aerts A."/>
            <person name="Asiegbu F.O."/>
            <person name="Baker S.E."/>
            <person name="Barry K."/>
            <person name="Bendiksby M."/>
            <person name="Blumentritt M."/>
            <person name="Coutinho P.M."/>
            <person name="Cullen D."/>
            <person name="Cullen D."/>
            <person name="Gathman A."/>
            <person name="Goodell B."/>
            <person name="Henrissat B."/>
            <person name="Ihrmark K."/>
            <person name="Kauserud H."/>
            <person name="Kohler A."/>
            <person name="LaButti K."/>
            <person name="Lapidus A."/>
            <person name="Lavin J.L."/>
            <person name="Lee Y.-H."/>
            <person name="Lindquist E."/>
            <person name="Lilly W."/>
            <person name="Lucas S."/>
            <person name="Morin E."/>
            <person name="Murat C."/>
            <person name="Oguiza J.A."/>
            <person name="Park J."/>
            <person name="Pisabarro A.G."/>
            <person name="Riley R."/>
            <person name="Rosling A."/>
            <person name="Salamov A."/>
            <person name="Schmidt O."/>
            <person name="Schmutz J."/>
            <person name="Skrede I."/>
            <person name="Stenlid J."/>
            <person name="Wiebenga A."/>
            <person name="Xie X."/>
            <person name="Kues U."/>
            <person name="Hibbett D.S."/>
            <person name="Hoffmeister D."/>
            <person name="Hogberg N."/>
            <person name="Martin F."/>
            <person name="Grigoriev I.V."/>
            <person name="Watkinson S.C."/>
        </authorList>
    </citation>
    <scope>NUCLEOTIDE SEQUENCE</scope>
    <source>
        <strain evidence="10">S7.9</strain>
    </source>
</reference>
<keyword evidence="7" id="KW-0687">Ribonucleoprotein</keyword>
<dbReference type="RefSeq" id="XP_007312035.1">
    <property type="nucleotide sequence ID" value="XM_007311973.1"/>
</dbReference>
<feature type="region of interest" description="Disordered" evidence="8">
    <location>
        <begin position="1"/>
        <end position="119"/>
    </location>
</feature>
<dbReference type="GO" id="GO:0005730">
    <property type="term" value="C:nucleolus"/>
    <property type="evidence" value="ECO:0007669"/>
    <property type="project" value="UniProtKB-SubCell"/>
</dbReference>
<evidence type="ECO:0000259" key="9">
    <source>
        <dbReference type="Pfam" id="PF14615"/>
    </source>
</evidence>